<organism evidence="18 19">
    <name type="scientific">Candidatus Dojkabacteria bacterium</name>
    <dbReference type="NCBI Taxonomy" id="2099670"/>
    <lineage>
        <taxon>Bacteria</taxon>
        <taxon>Candidatus Dojkabacteria</taxon>
    </lineage>
</organism>
<keyword evidence="11" id="KW-0267">Excision nuclease</keyword>
<name>A0A847VD31_9BACT</name>
<dbReference type="GO" id="GO:0004518">
    <property type="term" value="F:nuclease activity"/>
    <property type="evidence" value="ECO:0007669"/>
    <property type="project" value="UniProtKB-KW"/>
</dbReference>
<dbReference type="InterPro" id="IPR003439">
    <property type="entry name" value="ABC_transporter-like_ATP-bd"/>
</dbReference>
<keyword evidence="6" id="KW-0227">DNA damage</keyword>
<dbReference type="FunFam" id="3.40.50.300:FF:000028">
    <property type="entry name" value="UvrABC system protein A"/>
    <property type="match status" value="1"/>
</dbReference>
<dbReference type="Pfam" id="PF17755">
    <property type="entry name" value="UvrA_DNA-bind"/>
    <property type="match status" value="1"/>
</dbReference>
<dbReference type="PROSITE" id="PS50893">
    <property type="entry name" value="ABC_TRANSPORTER_2"/>
    <property type="match status" value="1"/>
</dbReference>
<evidence type="ECO:0000256" key="5">
    <source>
        <dbReference type="ARBA" id="ARBA00022741"/>
    </source>
</evidence>
<dbReference type="EMBL" id="JAAZIL010000046">
    <property type="protein sequence ID" value="NLZ24448.1"/>
    <property type="molecule type" value="Genomic_DNA"/>
</dbReference>
<keyword evidence="8" id="KW-0863">Zinc-finger</keyword>
<evidence type="ECO:0000313" key="19">
    <source>
        <dbReference type="Proteomes" id="UP000564033"/>
    </source>
</evidence>
<dbReference type="InterPro" id="IPR017871">
    <property type="entry name" value="ABC_transporter-like_CS"/>
</dbReference>
<dbReference type="SUPFAM" id="SSF52540">
    <property type="entry name" value="P-loop containing nucleoside triphosphate hydrolases"/>
    <property type="match status" value="2"/>
</dbReference>
<evidence type="ECO:0000256" key="7">
    <source>
        <dbReference type="ARBA" id="ARBA00022769"/>
    </source>
</evidence>
<evidence type="ECO:0000259" key="17">
    <source>
        <dbReference type="PROSITE" id="PS50893"/>
    </source>
</evidence>
<dbReference type="FunFam" id="1.20.1580.10:FF:000002">
    <property type="entry name" value="UvrABC system protein A"/>
    <property type="match status" value="1"/>
</dbReference>
<evidence type="ECO:0000256" key="13">
    <source>
        <dbReference type="ARBA" id="ARBA00023204"/>
    </source>
</evidence>
<keyword evidence="13" id="KW-0234">DNA repair</keyword>
<dbReference type="GO" id="GO:0005524">
    <property type="term" value="F:ATP binding"/>
    <property type="evidence" value="ECO:0007669"/>
    <property type="project" value="UniProtKB-KW"/>
</dbReference>
<dbReference type="GO" id="GO:0005737">
    <property type="term" value="C:cytoplasm"/>
    <property type="evidence" value="ECO:0007669"/>
    <property type="project" value="UniProtKB-SubCell"/>
</dbReference>
<dbReference type="Gene3D" id="3.40.50.300">
    <property type="entry name" value="P-loop containing nucleotide triphosphate hydrolases"/>
    <property type="match status" value="2"/>
</dbReference>
<evidence type="ECO:0000256" key="15">
    <source>
        <dbReference type="ARBA" id="ARBA00039316"/>
    </source>
</evidence>
<protein>
    <recommendedName>
        <fullName evidence="15">UvrABC system protein A</fullName>
    </recommendedName>
    <alternativeName>
        <fullName evidence="16">Excinuclease ABC subunit A</fullName>
    </alternativeName>
</protein>
<dbReference type="Gene3D" id="1.10.8.280">
    <property type="entry name" value="ABC transporter ATPase domain-like"/>
    <property type="match status" value="1"/>
</dbReference>
<dbReference type="CDD" id="cd03271">
    <property type="entry name" value="ABC_UvrA_II"/>
    <property type="match status" value="1"/>
</dbReference>
<sequence length="952" mass="107294">MNREYIDIKGAREHNLKDVSLQIPKNKIIVFTGVSGSGKSSLAFDTLYAEGQRRYVESLSSYARQFLGLMHKPDVDFITGLPPAISIDQKTTGTNPRSTVGTITEIYGYLRLLFGHIGQPHCPKCGEIISSQSIQEITEQIIKLVNKNRANFQILSPLVKNRKGEYKALLSKLHSKGFARVNIDGDIYHLDDIEDLNMDTNVKHSIDLIIDRLTYGMVKDDKEGFKKRLIDSLELASSLSDGEIKIVIGNKEYFFSEKNTCFRCQISYPKITPTSFSFNAPEGACSKCSGLGVINEIEISKVYNPSLTIREGGIFPWGNKTTKDSWITRVLESVAKQHNFNLETPIGRYPKEIFNLLFFGEGTKDSYTIEYTNRFGRKRIHDVKYESVTEEMKRLYRETDSEFRRAEIERYMREMICDSCNGNRLKPYSLAVTIGKYNIIEMTTLPIDTLREYLTNLSLQGNRKDIAKPIIKEINTRLEFLVNVGLNYITLSRKANTLSGGESQRIRLASQIGTGLTGVLYVLDEPSIGLHPKDLDRLLRSIESLRDSGNTVIVVEHDRETIERADWIVDIGPEAGRKGGKIVAQGTLKDIKHSNSLTAKYLTKSLVVGRNIEHKLNLDLSSKEKIVLSDVTTNNLKEITLEIPLNTFTCITGVSGSGKSSLINDTLYPALMNRKMNGRQIEGEYSEIYGLDYIDKVIGIDQKPIGRTPKSNPATYTGIFTYIRELFAQTPEARTRGYKPGRFSFNVKGGRCEKCKGDGQIKVEMQFLPDMYITCDECDGKRYNREVLSIDYKEKNISDVLDMTVNQALIFFNDIPILKKKLQVLQDVGLDYIRLGQSALTLSGGESQRIKLAKELSKQTRGHTIYILDEPTTGLHFHDTDKLLILLKDMVSRGNTVVIVEHNLDVIKFADWIIDLGPDGGDHGGEIIAQGSVEDIKNSESSYTGQWLKKEL</sequence>
<reference evidence="18 19" key="1">
    <citation type="journal article" date="2020" name="Biotechnol. Biofuels">
        <title>New insights from the biogas microbiome by comprehensive genome-resolved metagenomics of nearly 1600 species originating from multiple anaerobic digesters.</title>
        <authorList>
            <person name="Campanaro S."/>
            <person name="Treu L."/>
            <person name="Rodriguez-R L.M."/>
            <person name="Kovalovszki A."/>
            <person name="Ziels R.M."/>
            <person name="Maus I."/>
            <person name="Zhu X."/>
            <person name="Kougias P.G."/>
            <person name="Basile A."/>
            <person name="Luo G."/>
            <person name="Schluter A."/>
            <person name="Konstantinidis K.T."/>
            <person name="Angelidaki I."/>
        </authorList>
    </citation>
    <scope>NUCLEOTIDE SEQUENCE [LARGE SCALE GENOMIC DNA]</scope>
    <source>
        <strain evidence="18">AS19jrsBPTG_9</strain>
    </source>
</reference>
<evidence type="ECO:0000256" key="12">
    <source>
        <dbReference type="ARBA" id="ARBA00023125"/>
    </source>
</evidence>
<keyword evidence="9" id="KW-0862">Zinc</keyword>
<gene>
    <name evidence="18" type="primary">uvrA</name>
    <name evidence="18" type="ORF">GX888_01710</name>
</gene>
<dbReference type="NCBIfam" id="TIGR00630">
    <property type="entry name" value="uvra"/>
    <property type="match status" value="1"/>
</dbReference>
<keyword evidence="18" id="KW-0378">Hydrolase</keyword>
<dbReference type="InterPro" id="IPR041102">
    <property type="entry name" value="UvrA_inter"/>
</dbReference>
<keyword evidence="12" id="KW-0238">DNA-binding</keyword>
<dbReference type="NCBIfam" id="NF001503">
    <property type="entry name" value="PRK00349.1"/>
    <property type="match status" value="1"/>
</dbReference>
<dbReference type="PANTHER" id="PTHR43152">
    <property type="entry name" value="UVRABC SYSTEM PROTEIN A"/>
    <property type="match status" value="1"/>
</dbReference>
<evidence type="ECO:0000256" key="1">
    <source>
        <dbReference type="ARBA" id="ARBA00004496"/>
    </source>
</evidence>
<comment type="caution">
    <text evidence="18">The sequence shown here is derived from an EMBL/GenBank/DDBJ whole genome shotgun (WGS) entry which is preliminary data.</text>
</comment>
<dbReference type="GO" id="GO:0003677">
    <property type="term" value="F:DNA binding"/>
    <property type="evidence" value="ECO:0007669"/>
    <property type="project" value="UniProtKB-KW"/>
</dbReference>
<evidence type="ECO:0000313" key="18">
    <source>
        <dbReference type="EMBL" id="NLZ24448.1"/>
    </source>
</evidence>
<comment type="subcellular location">
    <subcellularLocation>
        <location evidence="1">Cytoplasm</location>
    </subcellularLocation>
</comment>
<evidence type="ECO:0000256" key="8">
    <source>
        <dbReference type="ARBA" id="ARBA00022771"/>
    </source>
</evidence>
<dbReference type="InterPro" id="IPR041552">
    <property type="entry name" value="UvrA_DNA-bd"/>
</dbReference>
<dbReference type="Proteomes" id="UP000564033">
    <property type="component" value="Unassembled WGS sequence"/>
</dbReference>
<keyword evidence="3" id="KW-0479">Metal-binding</keyword>
<feature type="domain" description="ABC transporter" evidence="17">
    <location>
        <begin position="618"/>
        <end position="949"/>
    </location>
</feature>
<evidence type="ECO:0000256" key="4">
    <source>
        <dbReference type="ARBA" id="ARBA00022737"/>
    </source>
</evidence>
<dbReference type="PANTHER" id="PTHR43152:SF3">
    <property type="entry name" value="UVRABC SYSTEM PROTEIN A"/>
    <property type="match status" value="1"/>
</dbReference>
<keyword evidence="4" id="KW-0677">Repeat</keyword>
<dbReference type="Gene3D" id="3.30.1490.20">
    <property type="entry name" value="ATP-grasp fold, A domain"/>
    <property type="match status" value="1"/>
</dbReference>
<keyword evidence="7" id="KW-0228">DNA excision</keyword>
<proteinExistence type="inferred from homology"/>
<keyword evidence="10" id="KW-0067">ATP-binding</keyword>
<keyword evidence="2" id="KW-0963">Cytoplasm</keyword>
<evidence type="ECO:0000256" key="6">
    <source>
        <dbReference type="ARBA" id="ARBA00022763"/>
    </source>
</evidence>
<evidence type="ECO:0000256" key="2">
    <source>
        <dbReference type="ARBA" id="ARBA00022490"/>
    </source>
</evidence>
<dbReference type="AlphaFoldDB" id="A0A847VD31"/>
<dbReference type="InterPro" id="IPR027417">
    <property type="entry name" value="P-loop_NTPase"/>
</dbReference>
<accession>A0A847VD31</accession>
<dbReference type="GO" id="GO:0009380">
    <property type="term" value="C:excinuclease repair complex"/>
    <property type="evidence" value="ECO:0007669"/>
    <property type="project" value="InterPro"/>
</dbReference>
<evidence type="ECO:0000256" key="10">
    <source>
        <dbReference type="ARBA" id="ARBA00022840"/>
    </source>
</evidence>
<dbReference type="InterPro" id="IPR013815">
    <property type="entry name" value="ATP_grasp_subdomain_1"/>
</dbReference>
<dbReference type="GO" id="GO:0016887">
    <property type="term" value="F:ATP hydrolysis activity"/>
    <property type="evidence" value="ECO:0007669"/>
    <property type="project" value="InterPro"/>
</dbReference>
<dbReference type="Gene3D" id="1.20.1580.10">
    <property type="entry name" value="ABC transporter ATPase like domain"/>
    <property type="match status" value="2"/>
</dbReference>
<dbReference type="GO" id="GO:0008270">
    <property type="term" value="F:zinc ion binding"/>
    <property type="evidence" value="ECO:0007669"/>
    <property type="project" value="UniProtKB-KW"/>
</dbReference>
<comment type="similarity">
    <text evidence="14">Belongs to the ABC transporter superfamily. UvrA family.</text>
</comment>
<evidence type="ECO:0000256" key="14">
    <source>
        <dbReference type="ARBA" id="ARBA00038000"/>
    </source>
</evidence>
<evidence type="ECO:0000256" key="11">
    <source>
        <dbReference type="ARBA" id="ARBA00022881"/>
    </source>
</evidence>
<keyword evidence="5" id="KW-0547">Nucleotide-binding</keyword>
<dbReference type="InterPro" id="IPR004602">
    <property type="entry name" value="UvrA"/>
</dbReference>
<dbReference type="PROSITE" id="PS00211">
    <property type="entry name" value="ABC_TRANSPORTER_1"/>
    <property type="match status" value="2"/>
</dbReference>
<evidence type="ECO:0000256" key="16">
    <source>
        <dbReference type="ARBA" id="ARBA00042156"/>
    </source>
</evidence>
<dbReference type="GO" id="GO:0006289">
    <property type="term" value="P:nucleotide-excision repair"/>
    <property type="evidence" value="ECO:0007669"/>
    <property type="project" value="InterPro"/>
</dbReference>
<evidence type="ECO:0000256" key="3">
    <source>
        <dbReference type="ARBA" id="ARBA00022723"/>
    </source>
</evidence>
<evidence type="ECO:0000256" key="9">
    <source>
        <dbReference type="ARBA" id="ARBA00022833"/>
    </source>
</evidence>
<dbReference type="Pfam" id="PF17760">
    <property type="entry name" value="UvrA_inter"/>
    <property type="match status" value="1"/>
</dbReference>